<feature type="compositionally biased region" description="Polar residues" evidence="1">
    <location>
        <begin position="20"/>
        <end position="30"/>
    </location>
</feature>
<sequence>MSKTARSPTLGVGLSLSPPRVTTSSKSADVSTESPTSSSSTSGIHSSEGSCVSCDGPEVTKAMLLVGCTRCLMYVMLPEIDPKCPKCKSTVLLDFLNNEENTSKKTSI</sequence>
<dbReference type="RefSeq" id="XP_004506211.1">
    <property type="nucleotide sequence ID" value="XM_004506154.2"/>
</dbReference>
<name>A0A1S2YKZ1_CICAR</name>
<feature type="region of interest" description="Disordered" evidence="1">
    <location>
        <begin position="1"/>
        <end position="52"/>
    </location>
</feature>
<dbReference type="Proteomes" id="UP000087171">
    <property type="component" value="Chromosome Ca6"/>
</dbReference>
<feature type="compositionally biased region" description="Low complexity" evidence="1">
    <location>
        <begin position="31"/>
        <end position="50"/>
    </location>
</feature>
<dbReference type="PANTHER" id="PTHR33177">
    <property type="entry name" value="PUTATIVE-RELATED"/>
    <property type="match status" value="1"/>
</dbReference>
<dbReference type="InterPro" id="IPR055281">
    <property type="entry name" value="GIR1-2/SIED1"/>
</dbReference>
<evidence type="ECO:0000313" key="4">
    <source>
        <dbReference type="RefSeq" id="XP_004506211.1"/>
    </source>
</evidence>
<dbReference type="Pfam" id="PF24747">
    <property type="entry name" value="Zn-ribbon_GIR1"/>
    <property type="match status" value="1"/>
</dbReference>
<dbReference type="InterPro" id="IPR056440">
    <property type="entry name" value="Zn-ribbon_GIR1"/>
</dbReference>
<reference evidence="3" key="1">
    <citation type="journal article" date="2013" name="Nat. Biotechnol.">
        <title>Draft genome sequence of chickpea (Cicer arietinum) provides a resource for trait improvement.</title>
        <authorList>
            <person name="Varshney R.K."/>
            <person name="Song C."/>
            <person name="Saxena R.K."/>
            <person name="Azam S."/>
            <person name="Yu S."/>
            <person name="Sharpe A.G."/>
            <person name="Cannon S."/>
            <person name="Baek J."/>
            <person name="Rosen B.D."/>
            <person name="Tar'an B."/>
            <person name="Millan T."/>
            <person name="Zhang X."/>
            <person name="Ramsay L.D."/>
            <person name="Iwata A."/>
            <person name="Wang Y."/>
            <person name="Nelson W."/>
            <person name="Farmer A.D."/>
            <person name="Gaur P.M."/>
            <person name="Soderlund C."/>
            <person name="Penmetsa R.V."/>
            <person name="Xu C."/>
            <person name="Bharti A.K."/>
            <person name="He W."/>
            <person name="Winter P."/>
            <person name="Zhao S."/>
            <person name="Hane J.K."/>
            <person name="Carrasquilla-Garcia N."/>
            <person name="Condie J.A."/>
            <person name="Upadhyaya H.D."/>
            <person name="Luo M.C."/>
            <person name="Thudi M."/>
            <person name="Gowda C.L."/>
            <person name="Singh N.P."/>
            <person name="Lichtenzveig J."/>
            <person name="Gali K.K."/>
            <person name="Rubio J."/>
            <person name="Nadarajan N."/>
            <person name="Dolezel J."/>
            <person name="Bansal K.C."/>
            <person name="Xu X."/>
            <person name="Edwards D."/>
            <person name="Zhang G."/>
            <person name="Kahl G."/>
            <person name="Gil J."/>
            <person name="Singh K.B."/>
            <person name="Datta S.K."/>
            <person name="Jackson S.A."/>
            <person name="Wang J."/>
            <person name="Cook D.R."/>
        </authorList>
    </citation>
    <scope>NUCLEOTIDE SEQUENCE [LARGE SCALE GENOMIC DNA]</scope>
    <source>
        <strain evidence="3">cv. CDC Frontier</strain>
    </source>
</reference>
<reference evidence="4" key="2">
    <citation type="submission" date="2025-08" db="UniProtKB">
        <authorList>
            <consortium name="RefSeq"/>
        </authorList>
    </citation>
    <scope>IDENTIFICATION</scope>
    <source>
        <tissue evidence="4">Etiolated seedlings</tissue>
    </source>
</reference>
<evidence type="ECO:0000259" key="2">
    <source>
        <dbReference type="Pfam" id="PF24747"/>
    </source>
</evidence>
<dbReference type="AlphaFoldDB" id="A0A1S2YKZ1"/>
<keyword evidence="3" id="KW-1185">Reference proteome</keyword>
<feature type="domain" description="GIR1-like zinc ribbon" evidence="2">
    <location>
        <begin position="62"/>
        <end position="96"/>
    </location>
</feature>
<dbReference type="OrthoDB" id="1930194at2759"/>
<protein>
    <submittedName>
        <fullName evidence="4">Uncharacterized protein LOC101502581</fullName>
    </submittedName>
</protein>
<proteinExistence type="predicted"/>
<dbReference type="PaxDb" id="3827-XP_004506211.1"/>
<dbReference type="PANTHER" id="PTHR33177:SF79">
    <property type="entry name" value="LITAF DOMAIN-CONTAINING PROTEIN"/>
    <property type="match status" value="1"/>
</dbReference>
<evidence type="ECO:0000313" key="3">
    <source>
        <dbReference type="Proteomes" id="UP000087171"/>
    </source>
</evidence>
<accession>A0A1S2YKZ1</accession>
<dbReference type="eggNOG" id="ENOG502R1YQ">
    <property type="taxonomic scope" value="Eukaryota"/>
</dbReference>
<organism evidence="3 4">
    <name type="scientific">Cicer arietinum</name>
    <name type="common">Chickpea</name>
    <name type="synonym">Garbanzo</name>
    <dbReference type="NCBI Taxonomy" id="3827"/>
    <lineage>
        <taxon>Eukaryota</taxon>
        <taxon>Viridiplantae</taxon>
        <taxon>Streptophyta</taxon>
        <taxon>Embryophyta</taxon>
        <taxon>Tracheophyta</taxon>
        <taxon>Spermatophyta</taxon>
        <taxon>Magnoliopsida</taxon>
        <taxon>eudicotyledons</taxon>
        <taxon>Gunneridae</taxon>
        <taxon>Pentapetalae</taxon>
        <taxon>rosids</taxon>
        <taxon>fabids</taxon>
        <taxon>Fabales</taxon>
        <taxon>Fabaceae</taxon>
        <taxon>Papilionoideae</taxon>
        <taxon>50 kb inversion clade</taxon>
        <taxon>NPAAA clade</taxon>
        <taxon>Hologalegina</taxon>
        <taxon>IRL clade</taxon>
        <taxon>Cicereae</taxon>
        <taxon>Cicer</taxon>
    </lineage>
</organism>
<dbReference type="STRING" id="3827.A0A1S2YKZ1"/>
<evidence type="ECO:0000256" key="1">
    <source>
        <dbReference type="SAM" id="MobiDB-lite"/>
    </source>
</evidence>
<gene>
    <name evidence="4" type="primary">LOC101502581</name>
</gene>